<protein>
    <submittedName>
        <fullName evidence="1">Uncharacterized protein</fullName>
    </submittedName>
</protein>
<dbReference type="AlphaFoldDB" id="A0A401QFE7"/>
<dbReference type="EMBL" id="BFAA01054434">
    <property type="protein sequence ID" value="GCB84083.1"/>
    <property type="molecule type" value="Genomic_DNA"/>
</dbReference>
<dbReference type="Proteomes" id="UP000288216">
    <property type="component" value="Unassembled WGS sequence"/>
</dbReference>
<dbReference type="InterPro" id="IPR036465">
    <property type="entry name" value="vWFA_dom_sf"/>
</dbReference>
<dbReference type="OrthoDB" id="5317514at2759"/>
<accession>A0A401QFE7</accession>
<sequence length="46" mass="5424">MQFSHIVKKEFNFEEYERSQRNETLVTRIKQLSGDTYTATAIKTLA</sequence>
<feature type="non-terminal residue" evidence="1">
    <location>
        <position position="46"/>
    </location>
</feature>
<comment type="caution">
    <text evidence="1">The sequence shown here is derived from an EMBL/GenBank/DDBJ whole genome shotgun (WGS) entry which is preliminary data.</text>
</comment>
<proteinExistence type="predicted"/>
<keyword evidence="2" id="KW-1185">Reference proteome</keyword>
<dbReference type="SUPFAM" id="SSF53300">
    <property type="entry name" value="vWA-like"/>
    <property type="match status" value="1"/>
</dbReference>
<evidence type="ECO:0000313" key="1">
    <source>
        <dbReference type="EMBL" id="GCB84083.1"/>
    </source>
</evidence>
<evidence type="ECO:0000313" key="2">
    <source>
        <dbReference type="Proteomes" id="UP000288216"/>
    </source>
</evidence>
<gene>
    <name evidence="1" type="ORF">scyTo_0024730</name>
</gene>
<reference evidence="1 2" key="1">
    <citation type="journal article" date="2018" name="Nat. Ecol. Evol.">
        <title>Shark genomes provide insights into elasmobranch evolution and the origin of vertebrates.</title>
        <authorList>
            <person name="Hara Y"/>
            <person name="Yamaguchi K"/>
            <person name="Onimaru K"/>
            <person name="Kadota M"/>
            <person name="Koyanagi M"/>
            <person name="Keeley SD"/>
            <person name="Tatsumi K"/>
            <person name="Tanaka K"/>
            <person name="Motone F"/>
            <person name="Kageyama Y"/>
            <person name="Nozu R"/>
            <person name="Adachi N"/>
            <person name="Nishimura O"/>
            <person name="Nakagawa R"/>
            <person name="Tanegashima C"/>
            <person name="Kiyatake I"/>
            <person name="Matsumoto R"/>
            <person name="Murakumo K"/>
            <person name="Nishida K"/>
            <person name="Terakita A"/>
            <person name="Kuratani S"/>
            <person name="Sato K"/>
            <person name="Hyodo S Kuraku.S."/>
        </authorList>
    </citation>
    <scope>NUCLEOTIDE SEQUENCE [LARGE SCALE GENOMIC DNA]</scope>
</reference>
<organism evidence="1 2">
    <name type="scientific">Scyliorhinus torazame</name>
    <name type="common">Cloudy catshark</name>
    <name type="synonym">Catulus torazame</name>
    <dbReference type="NCBI Taxonomy" id="75743"/>
    <lineage>
        <taxon>Eukaryota</taxon>
        <taxon>Metazoa</taxon>
        <taxon>Chordata</taxon>
        <taxon>Craniata</taxon>
        <taxon>Vertebrata</taxon>
        <taxon>Chondrichthyes</taxon>
        <taxon>Elasmobranchii</taxon>
        <taxon>Galeomorphii</taxon>
        <taxon>Galeoidea</taxon>
        <taxon>Carcharhiniformes</taxon>
        <taxon>Scyliorhinidae</taxon>
        <taxon>Scyliorhinus</taxon>
    </lineage>
</organism>
<name>A0A401QFE7_SCYTO</name>